<dbReference type="InterPro" id="IPR051244">
    <property type="entry name" value="TCAF"/>
</dbReference>
<dbReference type="AlphaFoldDB" id="A0A558H497"/>
<dbReference type="InterPro" id="IPR006311">
    <property type="entry name" value="TAT_signal"/>
</dbReference>
<proteinExistence type="predicted"/>
<dbReference type="Gene3D" id="1.10.390.30">
    <property type="entry name" value="Peptidase M60, enhancin-like domain 3"/>
    <property type="match status" value="1"/>
</dbReference>
<dbReference type="PROSITE" id="PS51318">
    <property type="entry name" value="TAT"/>
    <property type="match status" value="1"/>
</dbReference>
<sequence length="498" mass="54348">MSESHSTVPNSHKVQSAALLSLGQATISRRGALGALAVVAGGVMVPWAAAPATADTRTSQSRSQIVTAMPDAHGAEEDRLQISLCNTNLQSTGFYLPAGTALTVTVKAMTAPNAVLVVGAPDADARPEFKKPREYALKKGKNVITDAGGGVIYYKVMGTSGYVNATLDAVAQPMPYFVYGRTSELEFQRQLDERPTPFVELVSSHATVTVERASALRYRSENHSDLMFTFEDLISIEDVTSGYDGSSPLHARQAHPYHLVGYPSAIANVGAYATHGHTSYPPPIQDRLLTVEGLRMRGWGVYHELGHQHQQVTYKPTSLTEVTVNIYSLAVNASFAKKYGQQPRLHVPDGTTGLTPWESAVPMIGSEGVVYGTTFDGMERLVMFEQLRLGFKNFWPTMHKIIREERPPKGDYWDEAYRLRNFVVWASKAAKADLSDFFLKWGFAVDDDARAQIAAAGLVPPSSDPTLIRDEAQLMLAKQIQAQKSLAARSQFDEAGAQ</sequence>
<dbReference type="OrthoDB" id="3177623at2"/>
<comment type="caution">
    <text evidence="2">The sequence shown here is derived from an EMBL/GenBank/DDBJ whole genome shotgun (WGS) entry which is preliminary data.</text>
</comment>
<evidence type="ECO:0000259" key="1">
    <source>
        <dbReference type="PROSITE" id="PS51723"/>
    </source>
</evidence>
<dbReference type="PANTHER" id="PTHR15730:SF5">
    <property type="entry name" value="SI:CH211-210B2.2-RELATED"/>
    <property type="match status" value="1"/>
</dbReference>
<dbReference type="Gene3D" id="3.40.390.80">
    <property type="entry name" value="Peptidase M60, enhancin-like domain 2"/>
    <property type="match status" value="1"/>
</dbReference>
<dbReference type="Pfam" id="PF17291">
    <property type="entry name" value="M60-like_N"/>
    <property type="match status" value="1"/>
</dbReference>
<evidence type="ECO:0000313" key="2">
    <source>
        <dbReference type="EMBL" id="TVU63940.1"/>
    </source>
</evidence>
<dbReference type="SMART" id="SM01276">
    <property type="entry name" value="M60-like"/>
    <property type="match status" value="1"/>
</dbReference>
<dbReference type="EMBL" id="VNFK01000005">
    <property type="protein sequence ID" value="TVU63940.1"/>
    <property type="molecule type" value="Genomic_DNA"/>
</dbReference>
<reference evidence="2 3" key="1">
    <citation type="submission" date="2019-07" db="EMBL/GenBank/DDBJ databases">
        <title>Diversity of Bacteria from Kongsfjorden, Arctic.</title>
        <authorList>
            <person name="Yu Y."/>
        </authorList>
    </citation>
    <scope>NUCLEOTIDE SEQUENCE [LARGE SCALE GENOMIC DNA]</scope>
    <source>
        <strain evidence="2 3">SM1928</strain>
    </source>
</reference>
<dbReference type="InterPro" id="IPR035423">
    <property type="entry name" value="M60-like_N"/>
</dbReference>
<dbReference type="PANTHER" id="PTHR15730">
    <property type="entry name" value="EXPERIMENTAL AUTOIMMUNE PROSTATITIS ANTIGEN 2-RELATED"/>
    <property type="match status" value="1"/>
</dbReference>
<dbReference type="InterPro" id="IPR031161">
    <property type="entry name" value="Peptidase_M60_dom"/>
</dbReference>
<dbReference type="RefSeq" id="WP_144649218.1">
    <property type="nucleotide sequence ID" value="NZ_VNFK01000005.1"/>
</dbReference>
<name>A0A558H497_PAENT</name>
<gene>
    <name evidence="2" type="ORF">FQP90_08065</name>
</gene>
<protein>
    <recommendedName>
        <fullName evidence="1">Peptidase M60 domain-containing protein</fullName>
    </recommendedName>
</protein>
<evidence type="ECO:0000313" key="3">
    <source>
        <dbReference type="Proteomes" id="UP000316500"/>
    </source>
</evidence>
<dbReference type="PROSITE" id="PS51723">
    <property type="entry name" value="PEPTIDASE_M60"/>
    <property type="match status" value="1"/>
</dbReference>
<organism evidence="2 3">
    <name type="scientific">Paenarthrobacter nitroguajacolicus</name>
    <name type="common">Arthrobacter nitroguajacolicus</name>
    <dbReference type="NCBI Taxonomy" id="211146"/>
    <lineage>
        <taxon>Bacteria</taxon>
        <taxon>Bacillati</taxon>
        <taxon>Actinomycetota</taxon>
        <taxon>Actinomycetes</taxon>
        <taxon>Micrococcales</taxon>
        <taxon>Micrococcaceae</taxon>
        <taxon>Paenarthrobacter</taxon>
    </lineage>
</organism>
<dbReference type="Pfam" id="PF13402">
    <property type="entry name" value="Peptidase_M60"/>
    <property type="match status" value="1"/>
</dbReference>
<feature type="domain" description="Peptidase M60" evidence="1">
    <location>
        <begin position="87"/>
        <end position="392"/>
    </location>
</feature>
<dbReference type="InterPro" id="IPR042279">
    <property type="entry name" value="Pep_M60_3"/>
</dbReference>
<dbReference type="Gene3D" id="2.60.120.1250">
    <property type="entry name" value="Peptidase M60, enhancin-like domain 1"/>
    <property type="match status" value="1"/>
</dbReference>
<dbReference type="Proteomes" id="UP000316500">
    <property type="component" value="Unassembled WGS sequence"/>
</dbReference>
<accession>A0A558H497</accession>